<keyword evidence="9 11" id="KW-0238">DNA-binding</keyword>
<keyword evidence="6 13" id="KW-0862">Zinc</keyword>
<keyword evidence="3 11" id="KW-0227">DNA damage</keyword>
<keyword evidence="4 13" id="KW-0863">Zinc-finger</keyword>
<dbReference type="SUPFAM" id="SSF54211">
    <property type="entry name" value="Ribosomal protein S5 domain 2-like"/>
    <property type="match status" value="1"/>
</dbReference>
<keyword evidence="1 11" id="KW-0479">Metal-binding</keyword>
<evidence type="ECO:0000256" key="9">
    <source>
        <dbReference type="ARBA" id="ARBA00023125"/>
    </source>
</evidence>
<dbReference type="NCBIfam" id="TIGR00416">
    <property type="entry name" value="sms"/>
    <property type="match status" value="1"/>
</dbReference>
<protein>
    <recommendedName>
        <fullName evidence="11 12">DNA repair protein RadA</fullName>
    </recommendedName>
</protein>
<evidence type="ECO:0000256" key="12">
    <source>
        <dbReference type="NCBIfam" id="TIGR00416"/>
    </source>
</evidence>
<evidence type="ECO:0000313" key="17">
    <source>
        <dbReference type="Proteomes" id="UP001371224"/>
    </source>
</evidence>
<comment type="similarity">
    <text evidence="11 13">Belongs to the RecA family. RadA subfamily.</text>
</comment>
<accession>A0ABU8LEG1</accession>
<dbReference type="InterPro" id="IPR003593">
    <property type="entry name" value="AAA+_ATPase"/>
</dbReference>
<feature type="region of interest" description="Disordered" evidence="14">
    <location>
        <begin position="442"/>
        <end position="465"/>
    </location>
</feature>
<feature type="binding site" evidence="11">
    <location>
        <begin position="98"/>
        <end position="105"/>
    </location>
    <ligand>
        <name>ATP</name>
        <dbReference type="ChEBI" id="CHEBI:30616"/>
    </ligand>
</feature>
<evidence type="ECO:0000256" key="2">
    <source>
        <dbReference type="ARBA" id="ARBA00022741"/>
    </source>
</evidence>
<keyword evidence="7 11" id="KW-0067">ATP-binding</keyword>
<dbReference type="InterPro" id="IPR014721">
    <property type="entry name" value="Ribsml_uS5_D2-typ_fold_subgr"/>
</dbReference>
<evidence type="ECO:0000256" key="10">
    <source>
        <dbReference type="ARBA" id="ARBA00023204"/>
    </source>
</evidence>
<dbReference type="Proteomes" id="UP001371224">
    <property type="component" value="Unassembled WGS sequence"/>
</dbReference>
<evidence type="ECO:0000256" key="3">
    <source>
        <dbReference type="ARBA" id="ARBA00022763"/>
    </source>
</evidence>
<dbReference type="InterPro" id="IPR027417">
    <property type="entry name" value="P-loop_NTPase"/>
</dbReference>
<keyword evidence="2 11" id="KW-0547">Nucleotide-binding</keyword>
<dbReference type="Pfam" id="PF18073">
    <property type="entry name" value="Zn_ribbon_LapB"/>
    <property type="match status" value="1"/>
</dbReference>
<name>A0ABU8LEG1_9MICO</name>
<evidence type="ECO:0000256" key="11">
    <source>
        <dbReference type="HAMAP-Rule" id="MF_01498"/>
    </source>
</evidence>
<dbReference type="EMBL" id="JBBDGM010000007">
    <property type="protein sequence ID" value="MEJ1088722.1"/>
    <property type="molecule type" value="Genomic_DNA"/>
</dbReference>
<feature type="domain" description="RecA family profile 1" evidence="15">
    <location>
        <begin position="69"/>
        <end position="218"/>
    </location>
</feature>
<evidence type="ECO:0000256" key="5">
    <source>
        <dbReference type="ARBA" id="ARBA00022801"/>
    </source>
</evidence>
<dbReference type="InterPro" id="IPR004504">
    <property type="entry name" value="DNA_repair_RadA"/>
</dbReference>
<feature type="short sequence motif" description="RadA KNRFG motif" evidence="11">
    <location>
        <begin position="255"/>
        <end position="259"/>
    </location>
</feature>
<dbReference type="PANTHER" id="PTHR32472:SF10">
    <property type="entry name" value="DNA REPAIR PROTEIN RADA-LIKE PROTEIN"/>
    <property type="match status" value="1"/>
</dbReference>
<comment type="domain">
    <text evidence="11">The middle region has homology to RecA with ATPase motifs including the RadA KNRFG motif, while the C-terminus is homologous to Lon protease.</text>
</comment>
<dbReference type="PANTHER" id="PTHR32472">
    <property type="entry name" value="DNA REPAIR PROTEIN RADA"/>
    <property type="match status" value="1"/>
</dbReference>
<dbReference type="InterPro" id="IPR020568">
    <property type="entry name" value="Ribosomal_Su5_D2-typ_SF"/>
</dbReference>
<dbReference type="RefSeq" id="WP_337332378.1">
    <property type="nucleotide sequence ID" value="NZ_JBBDGM010000007.1"/>
</dbReference>
<dbReference type="SMART" id="SM00382">
    <property type="entry name" value="AAA"/>
    <property type="match status" value="1"/>
</dbReference>
<evidence type="ECO:0000256" key="13">
    <source>
        <dbReference type="RuleBase" id="RU003555"/>
    </source>
</evidence>
<sequence>MATRRPAPPAFACTECGWTTAKWVGRCGECQQWGTVQEHVSSGLTRQTDAVAPAAERAARPITQITTTDSPRRTSGVGEFDRVLGGGIVPGAAILLSGEPGVGKSTLLLEVAASTARAGRRVLYASAEESPAQVRLRAERTGALHDQLYLASETDLATILGHIDEVKPDLVIVDSVQTVSSGLIDGAPGQPSQVREVAATLIRVAKDRGLPVIIVGHVTKDGQVAGPRVLEHLVDVVCHFEGDRQTALRFIRALKNRFGPTDEVGCFEMTGVGIAEVPDPSGLFLSQGAAEPGTCVAIAMEGRRALPVEVQALTITSNAPNPRRVVHGLDSSRVAMVLAILERRAGIETSKLDVYVSTVGGVRFTEPAADLAIAVAVAGSIRHTSVPRTLAVVGELSLAGEIRPVTQAAQRRSEAARLGYAQVIDDRSASLKMALGDIRARAKSAPTSGPAIERRAQRSDEVPPF</sequence>
<evidence type="ECO:0000256" key="4">
    <source>
        <dbReference type="ARBA" id="ARBA00022771"/>
    </source>
</evidence>
<evidence type="ECO:0000259" key="15">
    <source>
        <dbReference type="PROSITE" id="PS50162"/>
    </source>
</evidence>
<evidence type="ECO:0000256" key="7">
    <source>
        <dbReference type="ARBA" id="ARBA00022840"/>
    </source>
</evidence>
<comment type="caution">
    <text evidence="16">The sequence shown here is derived from an EMBL/GenBank/DDBJ whole genome shotgun (WGS) entry which is preliminary data.</text>
</comment>
<keyword evidence="5" id="KW-0378">Hydrolase</keyword>
<proteinExistence type="inferred from homology"/>
<feature type="region of interest" description="Lon-protease-like" evidence="11">
    <location>
        <begin position="353"/>
        <end position="465"/>
    </location>
</feature>
<dbReference type="InterPro" id="IPR041166">
    <property type="entry name" value="Rubredoxin_2"/>
</dbReference>
<keyword evidence="8 11" id="KW-0346">Stress response</keyword>
<evidence type="ECO:0000256" key="14">
    <source>
        <dbReference type="SAM" id="MobiDB-lite"/>
    </source>
</evidence>
<dbReference type="SUPFAM" id="SSF52540">
    <property type="entry name" value="P-loop containing nucleoside triphosphate hydrolases"/>
    <property type="match status" value="1"/>
</dbReference>
<dbReference type="PRINTS" id="PR01874">
    <property type="entry name" value="DNAREPAIRADA"/>
</dbReference>
<comment type="function">
    <text evidence="13">DNA-dependent ATPase involved in processing of recombination intermediates, plays a role in repairing DNA breaks. Stimulates the branch migration of RecA-mediated strand transfer reactions, allowing the 3' invading strand to extend heteroduplex DNA faster. Binds ssDNA in the presence of ADP but not other nucleotides, has ATPase activity that is stimulated by ssDNA and various branched DNA structures, but inhibited by SSB. Does not have RecA's homology-searching function.</text>
</comment>
<dbReference type="CDD" id="cd01121">
    <property type="entry name" value="RadA_SMS_N"/>
    <property type="match status" value="1"/>
</dbReference>
<organism evidence="16 17">
    <name type="scientific">Microbacterium bandirmense</name>
    <dbReference type="NCBI Taxonomy" id="3122050"/>
    <lineage>
        <taxon>Bacteria</taxon>
        <taxon>Bacillati</taxon>
        <taxon>Actinomycetota</taxon>
        <taxon>Actinomycetes</taxon>
        <taxon>Micrococcales</taxon>
        <taxon>Microbacteriaceae</taxon>
        <taxon>Microbacterium</taxon>
    </lineage>
</organism>
<dbReference type="PROSITE" id="PS50162">
    <property type="entry name" value="RECA_2"/>
    <property type="match status" value="1"/>
</dbReference>
<feature type="compositionally biased region" description="Basic and acidic residues" evidence="14">
    <location>
        <begin position="452"/>
        <end position="465"/>
    </location>
</feature>
<evidence type="ECO:0000256" key="1">
    <source>
        <dbReference type="ARBA" id="ARBA00022723"/>
    </source>
</evidence>
<dbReference type="InterPro" id="IPR020588">
    <property type="entry name" value="RecA_ATP-bd"/>
</dbReference>
<gene>
    <name evidence="11 16" type="primary">radA</name>
    <name evidence="16" type="ORF">WDU99_10375</name>
</gene>
<evidence type="ECO:0000256" key="6">
    <source>
        <dbReference type="ARBA" id="ARBA00022833"/>
    </source>
</evidence>
<keyword evidence="17" id="KW-1185">Reference proteome</keyword>
<dbReference type="HAMAP" id="MF_01498">
    <property type="entry name" value="RadA_bact"/>
    <property type="match status" value="1"/>
</dbReference>
<reference evidence="16 17" key="1">
    <citation type="submission" date="2024-02" db="EMBL/GenBank/DDBJ databases">
        <authorList>
            <person name="Saticioglu I.B."/>
        </authorList>
    </citation>
    <scope>NUCLEOTIDE SEQUENCE [LARGE SCALE GENOMIC DNA]</scope>
    <source>
        <strain evidence="16 17">Mu-80</strain>
    </source>
</reference>
<evidence type="ECO:0000256" key="8">
    <source>
        <dbReference type="ARBA" id="ARBA00023016"/>
    </source>
</evidence>
<dbReference type="Gene3D" id="3.30.230.10">
    <property type="match status" value="1"/>
</dbReference>
<comment type="function">
    <text evidence="11">Plays a role in repairing double-strand DNA breaks, probably involving stabilizing or processing branched DNA or blocked replication forks.</text>
</comment>
<evidence type="ECO:0000313" key="16">
    <source>
        <dbReference type="EMBL" id="MEJ1088722.1"/>
    </source>
</evidence>
<dbReference type="Pfam" id="PF13481">
    <property type="entry name" value="AAA_25"/>
    <property type="match status" value="1"/>
</dbReference>
<dbReference type="Gene3D" id="3.40.50.300">
    <property type="entry name" value="P-loop containing nucleotide triphosphate hydrolases"/>
    <property type="match status" value="1"/>
</dbReference>
<dbReference type="Pfam" id="PF13541">
    <property type="entry name" value="ChlI"/>
    <property type="match status" value="1"/>
</dbReference>
<keyword evidence="10 11" id="KW-0234">DNA repair</keyword>